<dbReference type="PANTHER" id="PTHR47510:SF3">
    <property type="entry name" value="ENDO_EXONUCLEASE_PHOSPHATASE DOMAIN-CONTAINING PROTEIN"/>
    <property type="match status" value="1"/>
</dbReference>
<name>A0A7D9LJD5_PARCT</name>
<protein>
    <submittedName>
        <fullName evidence="1">Uncharacterized protein</fullName>
    </submittedName>
</protein>
<organism evidence="1 2">
    <name type="scientific">Paramuricea clavata</name>
    <name type="common">Red gorgonian</name>
    <name type="synonym">Violescent sea-whip</name>
    <dbReference type="NCBI Taxonomy" id="317549"/>
    <lineage>
        <taxon>Eukaryota</taxon>
        <taxon>Metazoa</taxon>
        <taxon>Cnidaria</taxon>
        <taxon>Anthozoa</taxon>
        <taxon>Octocorallia</taxon>
        <taxon>Malacalcyonacea</taxon>
        <taxon>Plexauridae</taxon>
        <taxon>Paramuricea</taxon>
    </lineage>
</organism>
<proteinExistence type="predicted"/>
<keyword evidence="2" id="KW-1185">Reference proteome</keyword>
<sequence>MYNVYRNKVRKLCKSARQSYYDKKILNTSEYNPKKLYDNIKSISGVSKSEPFSSIFHDGEFKRGPELAELIAESFCAVSNELAPLCFNKLHITSVPDEYIISTQQVEIELEKISLQKAIGPDDIPNWVLKSAAPLLAGPICSIFNASIAQGCIPTLWKSADVIPAPKISNPKSVDSDLRPISLTP</sequence>
<dbReference type="Proteomes" id="UP001152795">
    <property type="component" value="Unassembled WGS sequence"/>
</dbReference>
<dbReference type="EMBL" id="CACRXK020021288">
    <property type="protein sequence ID" value="CAB4035688.1"/>
    <property type="molecule type" value="Genomic_DNA"/>
</dbReference>
<feature type="non-terminal residue" evidence="1">
    <location>
        <position position="185"/>
    </location>
</feature>
<dbReference type="OrthoDB" id="426210at2759"/>
<comment type="caution">
    <text evidence="1">The sequence shown here is derived from an EMBL/GenBank/DDBJ whole genome shotgun (WGS) entry which is preliminary data.</text>
</comment>
<evidence type="ECO:0000313" key="2">
    <source>
        <dbReference type="Proteomes" id="UP001152795"/>
    </source>
</evidence>
<reference evidence="1" key="1">
    <citation type="submission" date="2020-04" db="EMBL/GenBank/DDBJ databases">
        <authorList>
            <person name="Alioto T."/>
            <person name="Alioto T."/>
            <person name="Gomez Garrido J."/>
        </authorList>
    </citation>
    <scope>NUCLEOTIDE SEQUENCE</scope>
    <source>
        <strain evidence="1">A484AB</strain>
    </source>
</reference>
<accession>A0A7D9LJD5</accession>
<gene>
    <name evidence="1" type="ORF">PACLA_8A010996</name>
</gene>
<evidence type="ECO:0000313" key="1">
    <source>
        <dbReference type="EMBL" id="CAB4035688.1"/>
    </source>
</evidence>
<dbReference type="PANTHER" id="PTHR47510">
    <property type="entry name" value="REVERSE TRANSCRIPTASE DOMAIN-CONTAINING PROTEIN"/>
    <property type="match status" value="1"/>
</dbReference>
<dbReference type="AlphaFoldDB" id="A0A7D9LJD5"/>